<organism evidence="1 2">
    <name type="scientific">Cellulophaga phage phi19:3</name>
    <dbReference type="NCBI Taxonomy" id="1327971"/>
    <lineage>
        <taxon>Viruses</taxon>
        <taxon>Duplodnaviria</taxon>
        <taxon>Heunggongvirae</taxon>
        <taxon>Uroviricota</taxon>
        <taxon>Caudoviricetes</taxon>
        <taxon>Pachyviridae</taxon>
        <taxon>Baltivirus</taxon>
        <taxon>Baltivirus phi19tres</taxon>
    </lineage>
</organism>
<dbReference type="EMBL" id="KC821608">
    <property type="protein sequence ID" value="AGO47528.1"/>
    <property type="molecule type" value="Genomic_DNA"/>
</dbReference>
<dbReference type="RefSeq" id="YP_008240909.1">
    <property type="nucleotide sequence ID" value="NC_021789.1"/>
</dbReference>
<keyword evidence="2" id="KW-1185">Reference proteome</keyword>
<sequence>MKVCGRCKSIKEKTFFSKNKSRSDGYNNICKSCDSNRKDKSTRVMLRPEERLDNTKGVFGLINQMYKNQKINSKKEIIYLQNIVCWN</sequence>
<reference evidence="2" key="2">
    <citation type="submission" date="2013-03" db="EMBL/GenBank/DDBJ databases">
        <title>The Cellulophaga phages: a novel, diverse, and globally ubiquitous model system.</title>
        <authorList>
            <person name="Holmfeldt K."/>
            <person name="Solonenko N."/>
            <person name="Shah M."/>
            <person name="Corrier K."/>
            <person name="Riemann L."/>
            <person name="VerBerkmoes N.C."/>
            <person name="Sullivan M.B."/>
        </authorList>
    </citation>
    <scope>NUCLEOTIDE SEQUENCE [LARGE SCALE GENOMIC DNA]</scope>
</reference>
<evidence type="ECO:0000313" key="1">
    <source>
        <dbReference type="EMBL" id="AGO47528.1"/>
    </source>
</evidence>
<dbReference type="OrthoDB" id="27676at10239"/>
<evidence type="ECO:0000313" key="2">
    <source>
        <dbReference type="Proteomes" id="UP000014731"/>
    </source>
</evidence>
<dbReference type="KEGG" id="vg:16881018"/>
<reference evidence="1 2" key="1">
    <citation type="journal article" date="2013" name="Proc. Natl. Acad. Sci. U.S.A.">
        <title>Twelve previously unknown phage genera are ubiquitous in global oceans.</title>
        <authorList>
            <person name="Holmfeldt K."/>
            <person name="Solonenko N."/>
            <person name="Shah M."/>
            <person name="Corrier K."/>
            <person name="Riemann L."/>
            <person name="Verberkmoes N.C."/>
            <person name="Sullivan M.B."/>
        </authorList>
    </citation>
    <scope>NUCLEOTIDE SEQUENCE [LARGE SCALE GENOMIC DNA]</scope>
    <source>
        <strain evidence="1">Phi19:3</strain>
    </source>
</reference>
<protein>
    <submittedName>
        <fullName evidence="1">Uncharacterized protein</fullName>
    </submittedName>
</protein>
<dbReference type="Proteomes" id="UP000014731">
    <property type="component" value="Segment"/>
</dbReference>
<accession>S0A002</accession>
<gene>
    <name evidence="1" type="ORF">Phi19:3_gp124</name>
</gene>
<proteinExistence type="predicted"/>
<dbReference type="GeneID" id="16881018"/>
<name>S0A002_9CAUD</name>